<feature type="compositionally biased region" description="Basic and acidic residues" evidence="1">
    <location>
        <begin position="32"/>
        <end position="44"/>
    </location>
</feature>
<name>A0A3L6T7T0_PANMI</name>
<dbReference type="GO" id="GO:1990837">
    <property type="term" value="F:sequence-specific double-stranded DNA binding"/>
    <property type="evidence" value="ECO:0007669"/>
    <property type="project" value="TreeGrafter"/>
</dbReference>
<reference evidence="3" key="1">
    <citation type="journal article" date="2019" name="Nat. Commun.">
        <title>The genome of broomcorn millet.</title>
        <authorList>
            <person name="Zou C."/>
            <person name="Miki D."/>
            <person name="Li D."/>
            <person name="Tang Q."/>
            <person name="Xiao L."/>
            <person name="Rajput S."/>
            <person name="Deng P."/>
            <person name="Jia W."/>
            <person name="Huang R."/>
            <person name="Zhang M."/>
            <person name="Sun Y."/>
            <person name="Hu J."/>
            <person name="Fu X."/>
            <person name="Schnable P.S."/>
            <person name="Li F."/>
            <person name="Zhang H."/>
            <person name="Feng B."/>
            <person name="Zhu X."/>
            <person name="Liu R."/>
            <person name="Schnable J.C."/>
            <person name="Zhu J.-K."/>
            <person name="Zhang H."/>
        </authorList>
    </citation>
    <scope>NUCLEOTIDE SEQUENCE [LARGE SCALE GENOMIC DNA]</scope>
</reference>
<protein>
    <recommendedName>
        <fullName evidence="4">BED-type domain-containing protein</fullName>
    </recommendedName>
</protein>
<dbReference type="GO" id="GO:0006357">
    <property type="term" value="P:regulation of transcription by RNA polymerase II"/>
    <property type="evidence" value="ECO:0007669"/>
    <property type="project" value="TreeGrafter"/>
</dbReference>
<dbReference type="OrthoDB" id="677341at2759"/>
<dbReference type="InterPro" id="IPR053031">
    <property type="entry name" value="Cuticle_assoc_protein"/>
</dbReference>
<dbReference type="Proteomes" id="UP000275267">
    <property type="component" value="Unassembled WGS sequence"/>
</dbReference>
<dbReference type="SUPFAM" id="SSF57667">
    <property type="entry name" value="beta-beta-alpha zinc fingers"/>
    <property type="match status" value="1"/>
</dbReference>
<dbReference type="EMBL" id="PQIB02000002">
    <property type="protein sequence ID" value="RLN34361.1"/>
    <property type="molecule type" value="Genomic_DNA"/>
</dbReference>
<feature type="region of interest" description="Disordered" evidence="1">
    <location>
        <begin position="20"/>
        <end position="73"/>
    </location>
</feature>
<dbReference type="InterPro" id="IPR036236">
    <property type="entry name" value="Znf_C2H2_sf"/>
</dbReference>
<dbReference type="AlphaFoldDB" id="A0A3L6T7T0"/>
<dbReference type="PANTHER" id="PTHR34396">
    <property type="entry name" value="OS03G0264950 PROTEIN-RELATED"/>
    <property type="match status" value="1"/>
</dbReference>
<keyword evidence="3" id="KW-1185">Reference proteome</keyword>
<evidence type="ECO:0000256" key="1">
    <source>
        <dbReference type="SAM" id="MobiDB-lite"/>
    </source>
</evidence>
<evidence type="ECO:0000313" key="3">
    <source>
        <dbReference type="Proteomes" id="UP000275267"/>
    </source>
</evidence>
<dbReference type="GO" id="GO:0005634">
    <property type="term" value="C:nucleus"/>
    <property type="evidence" value="ECO:0007669"/>
    <property type="project" value="TreeGrafter"/>
</dbReference>
<organism evidence="2 3">
    <name type="scientific">Panicum miliaceum</name>
    <name type="common">Proso millet</name>
    <name type="synonym">Broomcorn millet</name>
    <dbReference type="NCBI Taxonomy" id="4540"/>
    <lineage>
        <taxon>Eukaryota</taxon>
        <taxon>Viridiplantae</taxon>
        <taxon>Streptophyta</taxon>
        <taxon>Embryophyta</taxon>
        <taxon>Tracheophyta</taxon>
        <taxon>Spermatophyta</taxon>
        <taxon>Magnoliopsida</taxon>
        <taxon>Liliopsida</taxon>
        <taxon>Poales</taxon>
        <taxon>Poaceae</taxon>
        <taxon>PACMAD clade</taxon>
        <taxon>Panicoideae</taxon>
        <taxon>Panicodae</taxon>
        <taxon>Paniceae</taxon>
        <taxon>Panicinae</taxon>
        <taxon>Panicum</taxon>
        <taxon>Panicum sect. Panicum</taxon>
    </lineage>
</organism>
<evidence type="ECO:0000313" key="2">
    <source>
        <dbReference type="EMBL" id="RLN34361.1"/>
    </source>
</evidence>
<dbReference type="SMART" id="SM00614">
    <property type="entry name" value="ZnF_BED"/>
    <property type="match status" value="1"/>
</dbReference>
<comment type="caution">
    <text evidence="2">The sequence shown here is derived from an EMBL/GenBank/DDBJ whole genome shotgun (WGS) entry which is preliminary data.</text>
</comment>
<dbReference type="PANTHER" id="PTHR34396:SF30">
    <property type="entry name" value="OS10G0378900 PROTEIN"/>
    <property type="match status" value="1"/>
</dbReference>
<accession>A0A3L6T7T0</accession>
<evidence type="ECO:0008006" key="4">
    <source>
        <dbReference type="Google" id="ProtNLM"/>
    </source>
</evidence>
<proteinExistence type="predicted"/>
<sequence length="191" mass="21260">MAGCDKETVEVGMNEERRLCGLAGDDDEGNMVEDRDALFGRSTDDPIAVDGGDDLPPPPEGNSAKRSRPSTSPVWDDYEKLFKDVNGKKVRYGARCLLCSKEYFALSSGGTGHLSRHILVCIKKREKSRMSQPQISFNPDGSMRNWDYCPLVARTQLVRLIARLDVPISMGESEAFEEYIKIAHNPKYASV</sequence>
<gene>
    <name evidence="2" type="ORF">C2845_PM03G34450</name>
</gene>